<name>A0A2R5FUS0_NOSCO</name>
<dbReference type="PANTHER" id="PTHR11795">
    <property type="entry name" value="BRANCHED-CHAIN AMINO ACID TRANSPORT SYSTEM PERMEASE PROTEIN LIVH"/>
    <property type="match status" value="1"/>
</dbReference>
<keyword evidence="3" id="KW-1003">Cell membrane</keyword>
<gene>
    <name evidence="11" type="ORF">NIES4072_32490</name>
</gene>
<dbReference type="AlphaFoldDB" id="A0A2R5FUS0"/>
<evidence type="ECO:0000313" key="12">
    <source>
        <dbReference type="Proteomes" id="UP000245124"/>
    </source>
</evidence>
<dbReference type="InterPro" id="IPR052157">
    <property type="entry name" value="BCAA_transport_permease"/>
</dbReference>
<dbReference type="GO" id="GO:0042941">
    <property type="term" value="P:D-alanine transmembrane transport"/>
    <property type="evidence" value="ECO:0007669"/>
    <property type="project" value="TreeGrafter"/>
</dbReference>
<evidence type="ECO:0000256" key="2">
    <source>
        <dbReference type="ARBA" id="ARBA00022448"/>
    </source>
</evidence>
<keyword evidence="2" id="KW-0813">Transport</keyword>
<comment type="caution">
    <text evidence="11">The sequence shown here is derived from an EMBL/GenBank/DDBJ whole genome shotgun (WGS) entry which is preliminary data.</text>
</comment>
<evidence type="ECO:0000256" key="8">
    <source>
        <dbReference type="ARBA" id="ARBA00023136"/>
    </source>
</evidence>
<dbReference type="OrthoDB" id="9807115at2"/>
<keyword evidence="6" id="KW-0029">Amino-acid transport</keyword>
<accession>A0A2R5FUS0</accession>
<evidence type="ECO:0000256" key="5">
    <source>
        <dbReference type="ARBA" id="ARBA00022692"/>
    </source>
</evidence>
<evidence type="ECO:0000256" key="9">
    <source>
        <dbReference type="ARBA" id="ARBA00037998"/>
    </source>
</evidence>
<dbReference type="GO" id="GO:0015188">
    <property type="term" value="F:L-isoleucine transmembrane transporter activity"/>
    <property type="evidence" value="ECO:0007669"/>
    <property type="project" value="TreeGrafter"/>
</dbReference>
<keyword evidence="8 10" id="KW-0472">Membrane</keyword>
<comment type="subcellular location">
    <subcellularLocation>
        <location evidence="1">Cell membrane</location>
        <topology evidence="1">Multi-pass membrane protein</topology>
    </subcellularLocation>
</comment>
<evidence type="ECO:0000256" key="1">
    <source>
        <dbReference type="ARBA" id="ARBA00004651"/>
    </source>
</evidence>
<reference evidence="11 12" key="1">
    <citation type="submission" date="2017-06" db="EMBL/GenBank/DDBJ databases">
        <title>Genome sequencing of cyanobaciteial culture collection at National Institute for Environmental Studies (NIES).</title>
        <authorList>
            <person name="Hirose Y."/>
            <person name="Shimura Y."/>
            <person name="Fujisawa T."/>
            <person name="Nakamura Y."/>
            <person name="Kawachi M."/>
        </authorList>
    </citation>
    <scope>NUCLEOTIDE SEQUENCE [LARGE SCALE GENOMIC DNA]</scope>
    <source>
        <strain evidence="11 12">NIES-4072</strain>
    </source>
</reference>
<evidence type="ECO:0000313" key="11">
    <source>
        <dbReference type="EMBL" id="GBG19581.1"/>
    </source>
</evidence>
<evidence type="ECO:0000256" key="7">
    <source>
        <dbReference type="ARBA" id="ARBA00022989"/>
    </source>
</evidence>
<dbReference type="GO" id="GO:0005304">
    <property type="term" value="F:L-valine transmembrane transporter activity"/>
    <property type="evidence" value="ECO:0007669"/>
    <property type="project" value="TreeGrafter"/>
</dbReference>
<organism evidence="11 12">
    <name type="scientific">Nostoc commune NIES-4072</name>
    <dbReference type="NCBI Taxonomy" id="2005467"/>
    <lineage>
        <taxon>Bacteria</taxon>
        <taxon>Bacillati</taxon>
        <taxon>Cyanobacteriota</taxon>
        <taxon>Cyanophyceae</taxon>
        <taxon>Nostocales</taxon>
        <taxon>Nostocaceae</taxon>
        <taxon>Nostoc</taxon>
    </lineage>
</organism>
<dbReference type="RefSeq" id="WP_109009358.1">
    <property type="nucleotide sequence ID" value="NZ_BDUD01000001.1"/>
</dbReference>
<dbReference type="GO" id="GO:1903806">
    <property type="term" value="P:L-isoleucine import across plasma membrane"/>
    <property type="evidence" value="ECO:0007669"/>
    <property type="project" value="TreeGrafter"/>
</dbReference>
<evidence type="ECO:0000256" key="4">
    <source>
        <dbReference type="ARBA" id="ARBA00022519"/>
    </source>
</evidence>
<comment type="similarity">
    <text evidence="9">Belongs to the binding-protein-dependent transport system permease family. LivHM subfamily.</text>
</comment>
<keyword evidence="5 10" id="KW-0812">Transmembrane</keyword>
<evidence type="ECO:0000256" key="3">
    <source>
        <dbReference type="ARBA" id="ARBA00022475"/>
    </source>
</evidence>
<feature type="transmembrane region" description="Helical" evidence="10">
    <location>
        <begin position="47"/>
        <end position="71"/>
    </location>
</feature>
<keyword evidence="7 10" id="KW-1133">Transmembrane helix</keyword>
<feature type="transmembrane region" description="Helical" evidence="10">
    <location>
        <begin position="165"/>
        <end position="184"/>
    </location>
</feature>
<sequence length="316" mass="33240">MDITLFLQQFLNGLSIGSIYAIFALGYTLVYSILGIINLAHGAIFTLGAYFTYALMGSSFGFNGLLANATLPIKLPFAIALILGSTLAGLVGVVMERVAFQPLRRQGSDPLLTVVSSLGVGVVIVNLIQYLVGAESYTYPANTYGNLPPAINFGTPDNPIPIRSVQVVIFAVSVVIVGILTYFINRTKYGKAMQAIAEDPITASLLGINSDRFIILTFFISSFLAGLAGTLVASSVSIAGPYFGIAFGLRGLAVIVLGGLGSIPGAVVGGLVIGLVEAFVPSEFSGYKDAVAFGILFIMLLVRPQGLLGRRFIQKV</sequence>
<dbReference type="GO" id="GO:0015808">
    <property type="term" value="P:L-alanine transport"/>
    <property type="evidence" value="ECO:0007669"/>
    <property type="project" value="TreeGrafter"/>
</dbReference>
<feature type="transmembrane region" description="Helical" evidence="10">
    <location>
        <begin position="77"/>
        <end position="99"/>
    </location>
</feature>
<keyword evidence="12" id="KW-1185">Reference proteome</keyword>
<proteinExistence type="inferred from homology"/>
<feature type="transmembrane region" description="Helical" evidence="10">
    <location>
        <begin position="20"/>
        <end position="40"/>
    </location>
</feature>
<dbReference type="Pfam" id="PF02653">
    <property type="entry name" value="BPD_transp_2"/>
    <property type="match status" value="1"/>
</dbReference>
<dbReference type="PANTHER" id="PTHR11795:SF371">
    <property type="entry name" value="HIGH-AFFINITY BRANCHED-CHAIN AMINO ACID TRANSPORT SYSTEM PERMEASE PROTEIN LIVH"/>
    <property type="match status" value="1"/>
</dbReference>
<protein>
    <submittedName>
        <fullName evidence="11">Inner-membrane translocator</fullName>
    </submittedName>
</protein>
<dbReference type="GO" id="GO:0015190">
    <property type="term" value="F:L-leucine transmembrane transporter activity"/>
    <property type="evidence" value="ECO:0007669"/>
    <property type="project" value="TreeGrafter"/>
</dbReference>
<dbReference type="EMBL" id="BDUD01000001">
    <property type="protein sequence ID" value="GBG19581.1"/>
    <property type="molecule type" value="Genomic_DNA"/>
</dbReference>
<evidence type="ECO:0000256" key="6">
    <source>
        <dbReference type="ARBA" id="ARBA00022970"/>
    </source>
</evidence>
<dbReference type="GO" id="GO:0005886">
    <property type="term" value="C:plasma membrane"/>
    <property type="evidence" value="ECO:0007669"/>
    <property type="project" value="UniProtKB-SubCell"/>
</dbReference>
<feature type="transmembrane region" description="Helical" evidence="10">
    <location>
        <begin position="111"/>
        <end position="132"/>
    </location>
</feature>
<keyword evidence="4" id="KW-0997">Cell inner membrane</keyword>
<dbReference type="GO" id="GO:0015192">
    <property type="term" value="F:L-phenylalanine transmembrane transporter activity"/>
    <property type="evidence" value="ECO:0007669"/>
    <property type="project" value="TreeGrafter"/>
</dbReference>
<evidence type="ECO:0000256" key="10">
    <source>
        <dbReference type="SAM" id="Phobius"/>
    </source>
</evidence>
<feature type="transmembrane region" description="Helical" evidence="10">
    <location>
        <begin position="290"/>
        <end position="308"/>
    </location>
</feature>
<dbReference type="Proteomes" id="UP000245124">
    <property type="component" value="Unassembled WGS sequence"/>
</dbReference>
<feature type="transmembrane region" description="Helical" evidence="10">
    <location>
        <begin position="213"/>
        <end position="233"/>
    </location>
</feature>
<dbReference type="InterPro" id="IPR001851">
    <property type="entry name" value="ABC_transp_permease"/>
</dbReference>
<dbReference type="CDD" id="cd06582">
    <property type="entry name" value="TM_PBP1_LivH_like"/>
    <property type="match status" value="1"/>
</dbReference>